<reference evidence="1 2" key="2">
    <citation type="submission" date="2009-02" db="EMBL/GenBank/DDBJ databases">
        <title>Draft genome sequence of Holdemania filiformis DSM 12042.</title>
        <authorList>
            <person name="Sudarsanam P."/>
            <person name="Ley R."/>
            <person name="Guruge J."/>
            <person name="Turnbaugh P.J."/>
            <person name="Mahowald M."/>
            <person name="Liep D."/>
            <person name="Gordon J."/>
        </authorList>
    </citation>
    <scope>NUCLEOTIDE SEQUENCE [LARGE SCALE GENOMIC DNA]</scope>
    <source>
        <strain evidence="1 2">DSM 12042</strain>
    </source>
</reference>
<dbReference type="Proteomes" id="UP000005950">
    <property type="component" value="Unassembled WGS sequence"/>
</dbReference>
<dbReference type="STRING" id="545696.HOLDEFILI_03517"/>
<accession>B9YCF6</accession>
<sequence length="50" mass="5905">MTAAENNPDKKELRLRVHDCFIFEQSKKQVNQNKNHGFYSRFAGVFLCFP</sequence>
<proteinExistence type="predicted"/>
<organism evidence="1 2">
    <name type="scientific">Holdemania filiformis DSM 12042</name>
    <dbReference type="NCBI Taxonomy" id="545696"/>
    <lineage>
        <taxon>Bacteria</taxon>
        <taxon>Bacillati</taxon>
        <taxon>Bacillota</taxon>
        <taxon>Erysipelotrichia</taxon>
        <taxon>Erysipelotrichales</taxon>
        <taxon>Erysipelotrichaceae</taxon>
        <taxon>Holdemania</taxon>
    </lineage>
</organism>
<dbReference type="AlphaFoldDB" id="B9YCF6"/>
<comment type="caution">
    <text evidence="1">The sequence shown here is derived from an EMBL/GenBank/DDBJ whole genome shotgun (WGS) entry which is preliminary data.</text>
</comment>
<evidence type="ECO:0000313" key="1">
    <source>
        <dbReference type="EMBL" id="EEF66341.1"/>
    </source>
</evidence>
<evidence type="ECO:0000313" key="2">
    <source>
        <dbReference type="Proteomes" id="UP000005950"/>
    </source>
</evidence>
<gene>
    <name evidence="1" type="ORF">HOLDEFILI_03517</name>
</gene>
<dbReference type="HOGENOM" id="CLU_3118612_0_0_9"/>
<protein>
    <submittedName>
        <fullName evidence="1">Uncharacterized protein</fullName>
    </submittedName>
</protein>
<reference evidence="1 2" key="1">
    <citation type="submission" date="2008-12" db="EMBL/GenBank/DDBJ databases">
        <authorList>
            <person name="Fulton L."/>
            <person name="Clifton S."/>
            <person name="Fulton B."/>
            <person name="Xu J."/>
            <person name="Minx P."/>
            <person name="Pepin K.H."/>
            <person name="Johnson M."/>
            <person name="Bhonagiri V."/>
            <person name="Nash W.E."/>
            <person name="Mardis E.R."/>
            <person name="Wilson R.K."/>
        </authorList>
    </citation>
    <scope>NUCLEOTIDE SEQUENCE [LARGE SCALE GENOMIC DNA]</scope>
    <source>
        <strain evidence="1 2">DSM 12042</strain>
    </source>
</reference>
<name>B9YCF6_9FIRM</name>
<dbReference type="EMBL" id="ACCF01000220">
    <property type="protein sequence ID" value="EEF66341.1"/>
    <property type="molecule type" value="Genomic_DNA"/>
</dbReference>